<evidence type="ECO:0000313" key="1">
    <source>
        <dbReference type="EMBL" id="BCX47723.1"/>
    </source>
</evidence>
<name>A0ABM7RD42_9BACT</name>
<sequence>MTGCTGFREPITTAKAQRGIVVNRDTGTPVIGAVVTSKKGDSSRQTEVDQSGEFVLDSYQIRHNGDAIDDAMLAAAREPLLIRASSSGFYPAEMRFVNGPNTLDTIFPDRIVIKLQPKASLQE</sequence>
<protein>
    <recommendedName>
        <fullName evidence="3">Carboxypeptidase regulatory-like domain-containing protein</fullName>
    </recommendedName>
</protein>
<dbReference type="InterPro" id="IPR008969">
    <property type="entry name" value="CarboxyPept-like_regulatory"/>
</dbReference>
<dbReference type="SUPFAM" id="SSF49464">
    <property type="entry name" value="Carboxypeptidase regulatory domain-like"/>
    <property type="match status" value="1"/>
</dbReference>
<proteinExistence type="predicted"/>
<gene>
    <name evidence="1" type="ORF">HAHE_16310</name>
</gene>
<reference evidence="1 2" key="1">
    <citation type="submission" date="2021-06" db="EMBL/GenBank/DDBJ databases">
        <title>Complete genome of Haloferula helveola possessing various polysaccharide degrading enzymes.</title>
        <authorList>
            <person name="Takami H."/>
            <person name="Huang C."/>
            <person name="Hamasaki K."/>
        </authorList>
    </citation>
    <scope>NUCLEOTIDE SEQUENCE [LARGE SCALE GENOMIC DNA]</scope>
    <source>
        <strain evidence="1 2">CN-1</strain>
    </source>
</reference>
<keyword evidence="2" id="KW-1185">Reference proteome</keyword>
<evidence type="ECO:0000313" key="2">
    <source>
        <dbReference type="Proteomes" id="UP001374893"/>
    </source>
</evidence>
<evidence type="ECO:0008006" key="3">
    <source>
        <dbReference type="Google" id="ProtNLM"/>
    </source>
</evidence>
<dbReference type="Proteomes" id="UP001374893">
    <property type="component" value="Chromosome"/>
</dbReference>
<dbReference type="EMBL" id="AP024702">
    <property type="protein sequence ID" value="BCX47723.1"/>
    <property type="molecule type" value="Genomic_DNA"/>
</dbReference>
<organism evidence="1 2">
    <name type="scientific">Haloferula helveola</name>
    <dbReference type="NCBI Taxonomy" id="490095"/>
    <lineage>
        <taxon>Bacteria</taxon>
        <taxon>Pseudomonadati</taxon>
        <taxon>Verrucomicrobiota</taxon>
        <taxon>Verrucomicrobiia</taxon>
        <taxon>Verrucomicrobiales</taxon>
        <taxon>Verrucomicrobiaceae</taxon>
        <taxon>Haloferula</taxon>
    </lineage>
</organism>
<accession>A0ABM7RD42</accession>